<dbReference type="Proteomes" id="UP001595596">
    <property type="component" value="Unassembled WGS sequence"/>
</dbReference>
<dbReference type="Gene3D" id="1.10.640.10">
    <property type="entry name" value="Haem peroxidase domain superfamily, animal type"/>
    <property type="match status" value="1"/>
</dbReference>
<reference evidence="2" key="1">
    <citation type="journal article" date="2019" name="Int. J. Syst. Evol. Microbiol.">
        <title>The Global Catalogue of Microorganisms (GCM) 10K type strain sequencing project: providing services to taxonomists for standard genome sequencing and annotation.</title>
        <authorList>
            <consortium name="The Broad Institute Genomics Platform"/>
            <consortium name="The Broad Institute Genome Sequencing Center for Infectious Disease"/>
            <person name="Wu L."/>
            <person name="Ma J."/>
        </authorList>
    </citation>
    <scope>NUCLEOTIDE SEQUENCE [LARGE SCALE GENOMIC DNA]</scope>
    <source>
        <strain evidence="2">VKM B-3226</strain>
    </source>
</reference>
<comment type="caution">
    <text evidence="1">The sequence shown here is derived from an EMBL/GenBank/DDBJ whole genome shotgun (WGS) entry which is preliminary data.</text>
</comment>
<proteinExistence type="predicted"/>
<accession>A0ABV7S0T9</accession>
<sequence>MTAQEPTASQAGCPFGCAPVRAGLRATRSREMVLGMAAEASPLPGQDDRADIGQRIPEILMRTSLEWRGACLRQVGQIPAGYTYLAQLMGHDMGSSVQAESVPWSRSDDDLVGTPVRRYNLIDNPLTLETVYGPGPSMLAHVYDPETWLFRLTPGARLARIYARGLTAVSDTDPQPIRALYDERNRDSLMLHELCVAWMQFHNRNARALMQRGHAPYRAYVLARAHVVRCWHAILLGDLLPHFLHPVIAGLQKEWMARAWALDETTLLHGLCRAFHALPLAAYHLGRSGMHNLGTLLKRGYAVSEAETDWRIDWPLFFGAERGGPLSGISASVAPELRAPVTAAAVIALDNRSAAEARPLRPGNDDIVKAIAALPGDWPARLAPVRLASDFAAAHPEAPIRLDHQMLEWGPLYQFLMVEAQLHGQSGGFGPLGSALLRGSVEGSIRRVVLAPEDAATAGLPRPATMLELITLVRE</sequence>
<dbReference type="SUPFAM" id="SSF48113">
    <property type="entry name" value="Heme-dependent peroxidases"/>
    <property type="match status" value="1"/>
</dbReference>
<dbReference type="InterPro" id="IPR037120">
    <property type="entry name" value="Haem_peroxidase_sf_animal"/>
</dbReference>
<keyword evidence="2" id="KW-1185">Reference proteome</keyword>
<dbReference type="InterPro" id="IPR010255">
    <property type="entry name" value="Haem_peroxidase_sf"/>
</dbReference>
<name>A0ABV7S0T9_9RHOB</name>
<evidence type="ECO:0008006" key="3">
    <source>
        <dbReference type="Google" id="ProtNLM"/>
    </source>
</evidence>
<protein>
    <recommendedName>
        <fullName evidence="3">Animal haem peroxidase</fullName>
    </recommendedName>
</protein>
<evidence type="ECO:0000313" key="2">
    <source>
        <dbReference type="Proteomes" id="UP001595596"/>
    </source>
</evidence>
<dbReference type="EMBL" id="JBHRXE010000022">
    <property type="protein sequence ID" value="MFC3569760.1"/>
    <property type="molecule type" value="Genomic_DNA"/>
</dbReference>
<gene>
    <name evidence="1" type="ORF">ACFOMP_09880</name>
</gene>
<dbReference type="RefSeq" id="WP_379029960.1">
    <property type="nucleotide sequence ID" value="NZ_JBHRXE010000022.1"/>
</dbReference>
<organism evidence="1 2">
    <name type="scientific">Paracoccus simplex</name>
    <dbReference type="NCBI Taxonomy" id="2086346"/>
    <lineage>
        <taxon>Bacteria</taxon>
        <taxon>Pseudomonadati</taxon>
        <taxon>Pseudomonadota</taxon>
        <taxon>Alphaproteobacteria</taxon>
        <taxon>Rhodobacterales</taxon>
        <taxon>Paracoccaceae</taxon>
        <taxon>Paracoccus</taxon>
    </lineage>
</organism>
<evidence type="ECO:0000313" key="1">
    <source>
        <dbReference type="EMBL" id="MFC3569760.1"/>
    </source>
</evidence>